<dbReference type="GO" id="GO:0003712">
    <property type="term" value="F:transcription coregulator activity"/>
    <property type="evidence" value="ECO:0007669"/>
    <property type="project" value="InterPro"/>
</dbReference>
<feature type="compositionally biased region" description="Pro residues" evidence="2">
    <location>
        <begin position="140"/>
        <end position="153"/>
    </location>
</feature>
<organism evidence="3 4">
    <name type="scientific">Lupinus angustifolius</name>
    <name type="common">Narrow-leaved blue lupine</name>
    <dbReference type="NCBI Taxonomy" id="3871"/>
    <lineage>
        <taxon>Eukaryota</taxon>
        <taxon>Viridiplantae</taxon>
        <taxon>Streptophyta</taxon>
        <taxon>Embryophyta</taxon>
        <taxon>Tracheophyta</taxon>
        <taxon>Spermatophyta</taxon>
        <taxon>Magnoliopsida</taxon>
        <taxon>eudicotyledons</taxon>
        <taxon>Gunneridae</taxon>
        <taxon>Pentapetalae</taxon>
        <taxon>rosids</taxon>
        <taxon>fabids</taxon>
        <taxon>Fabales</taxon>
        <taxon>Fabaceae</taxon>
        <taxon>Papilionoideae</taxon>
        <taxon>50 kb inversion clade</taxon>
        <taxon>genistoids sensu lato</taxon>
        <taxon>core genistoids</taxon>
        <taxon>Genisteae</taxon>
        <taxon>Lupinus</taxon>
    </lineage>
</organism>
<accession>A0A1J7I3B2</accession>
<evidence type="ECO:0008006" key="5">
    <source>
        <dbReference type="Google" id="ProtNLM"/>
    </source>
</evidence>
<dbReference type="KEGG" id="lang:109345641"/>
<dbReference type="EMBL" id="CM007361">
    <property type="protein sequence ID" value="OIW19551.1"/>
    <property type="molecule type" value="Genomic_DNA"/>
</dbReference>
<evidence type="ECO:0000256" key="1">
    <source>
        <dbReference type="ARBA" id="ARBA00023242"/>
    </source>
</evidence>
<evidence type="ECO:0000256" key="2">
    <source>
        <dbReference type="SAM" id="MobiDB-lite"/>
    </source>
</evidence>
<sequence>MPRPGPRPYECVRRAWHSERHQPLRGSIIQQIFRVVNDAHSPATKKNKEWQEKLPVVVLKAEEIMYSKANSEGEYLNVDTLWERLNDAINTIIRRDETTETGDLLPPCVEAALNLGCKPVRTSRSDRHNNPRTYLAPRSQQPPPPPPSGPPKPVGGNPINYTTKVTTSAVSGIPVSDSDQHVHQNSRMVGSCNYPFSDSFSSGPHRQPSRIETKSSINMSSVYPLYYGNEAKESQLRTTDIDTTCSDTIFVGRPVMTPVPGASGIGRIDNFPYGRFQHVPNRIAKEAAFGTHQEPPDKECDLSLRLGQSLHPDMSRKGSPAYEMEDVGLGTSWGARKFSHLSMQKNKEFCFNPRETGYGAVDSTNYTKYNAEDEDQNLEATLRKRKAPVGNSEEDGQFCRYLGVPSIPFTDRTQRPGS</sequence>
<gene>
    <name evidence="3" type="ORF">TanjilG_07006</name>
</gene>
<dbReference type="STRING" id="3871.A0A1J7I3B2"/>
<name>A0A1J7I3B2_LUPAN</name>
<dbReference type="Proteomes" id="UP000188354">
    <property type="component" value="Chromosome LG01"/>
</dbReference>
<protein>
    <recommendedName>
        <fullName evidence="5">Histone acetyltransferase</fullName>
    </recommendedName>
</protein>
<feature type="region of interest" description="Disordered" evidence="2">
    <location>
        <begin position="120"/>
        <end position="161"/>
    </location>
</feature>
<dbReference type="Gramene" id="OIW19551">
    <property type="protein sequence ID" value="OIW19551"/>
    <property type="gene ID" value="TanjilG_07006"/>
</dbReference>
<dbReference type="PANTHER" id="PTHR35300">
    <property type="entry name" value="COACTIVATOR CBP, KIX DOMAIN-CONTAINING PROTEIN-RELATED"/>
    <property type="match status" value="1"/>
</dbReference>
<proteinExistence type="predicted"/>
<keyword evidence="4" id="KW-1185">Reference proteome</keyword>
<dbReference type="GO" id="GO:0006355">
    <property type="term" value="P:regulation of DNA-templated transcription"/>
    <property type="evidence" value="ECO:0007669"/>
    <property type="project" value="InterPro"/>
</dbReference>
<dbReference type="InterPro" id="IPR036529">
    <property type="entry name" value="KIX_dom_sf"/>
</dbReference>
<keyword evidence="1" id="KW-0539">Nucleus</keyword>
<evidence type="ECO:0000313" key="3">
    <source>
        <dbReference type="EMBL" id="OIW19551.1"/>
    </source>
</evidence>
<dbReference type="PANTHER" id="PTHR35300:SF4">
    <property type="entry name" value="HISTONE ACETYLTRANSFERASE"/>
    <property type="match status" value="1"/>
</dbReference>
<dbReference type="Gene3D" id="1.10.246.20">
    <property type="entry name" value="Coactivator CBP, KIX domain"/>
    <property type="match status" value="1"/>
</dbReference>
<dbReference type="OrthoDB" id="1937968at2759"/>
<evidence type="ECO:0000313" key="4">
    <source>
        <dbReference type="Proteomes" id="UP000188354"/>
    </source>
</evidence>
<dbReference type="AlphaFoldDB" id="A0A1J7I3B2"/>
<dbReference type="OMA" id="YGRFQHV"/>
<reference evidence="3 4" key="1">
    <citation type="journal article" date="2017" name="Plant Biotechnol. J.">
        <title>A comprehensive draft genome sequence for lupin (Lupinus angustifolius), an emerging health food: insights into plant-microbe interactions and legume evolution.</title>
        <authorList>
            <person name="Hane J.K."/>
            <person name="Ming Y."/>
            <person name="Kamphuis L.G."/>
            <person name="Nelson M.N."/>
            <person name="Garg G."/>
            <person name="Atkins C.A."/>
            <person name="Bayer P.E."/>
            <person name="Bravo A."/>
            <person name="Bringans S."/>
            <person name="Cannon S."/>
            <person name="Edwards D."/>
            <person name="Foley R."/>
            <person name="Gao L.L."/>
            <person name="Harrison M.J."/>
            <person name="Huang W."/>
            <person name="Hurgobin B."/>
            <person name="Li S."/>
            <person name="Liu C.W."/>
            <person name="McGrath A."/>
            <person name="Morahan G."/>
            <person name="Murray J."/>
            <person name="Weller J."/>
            <person name="Jian J."/>
            <person name="Singh K.B."/>
        </authorList>
    </citation>
    <scope>NUCLEOTIDE SEQUENCE [LARGE SCALE GENOMIC DNA]</scope>
    <source>
        <strain evidence="4">cv. Tanjil</strain>
        <tissue evidence="3">Whole plant</tissue>
    </source>
</reference>